<proteinExistence type="predicted"/>
<evidence type="ECO:0000313" key="2">
    <source>
        <dbReference type="Proteomes" id="UP000504636"/>
    </source>
</evidence>
<sequence length="385" mass="44361">MTAYINISLQGTVYFITRGSTEDDGMVRLYSSKLVMLMNLYSTFDVLYSQLSGEWHHQDDVVNPFLDRRRVHAIFCDSTRSIPLSLRRQRSITISDFEHYEPPATPGHTLQSIFPPPYWKMRRKDLDLQCLERHKAFVGRVLADLAFQWRHILCGRYNNSTFRRLACAIIRIVTLDFEVEEVTLSRRGIGGFLVWMNNLPEWGPFSGSIVRIGGASIVICQHIPHAITLIQKDFGKRVLTTLDHNLCETFPKTFTYLILSVQETILYRINKESRRYTKCERLLDDTHPPSYEAIELLLEAIQASAFMTPIHRLPVELQDMILDRVSAGPIESARVGCVLNAGSEFTWKCGDRNIEREEGRRNRTEWSPVESHILFGNCSSVIAYK</sequence>
<gene>
    <name evidence="1 3" type="ORF">BDZ99DRAFT_509235</name>
</gene>
<dbReference type="EMBL" id="MU003702">
    <property type="protein sequence ID" value="KAF2808676.1"/>
    <property type="molecule type" value="Genomic_DNA"/>
</dbReference>
<organism evidence="1">
    <name type="scientific">Mytilinidion resinicola</name>
    <dbReference type="NCBI Taxonomy" id="574789"/>
    <lineage>
        <taxon>Eukaryota</taxon>
        <taxon>Fungi</taxon>
        <taxon>Dikarya</taxon>
        <taxon>Ascomycota</taxon>
        <taxon>Pezizomycotina</taxon>
        <taxon>Dothideomycetes</taxon>
        <taxon>Pleosporomycetidae</taxon>
        <taxon>Mytilinidiales</taxon>
        <taxon>Mytilinidiaceae</taxon>
        <taxon>Mytilinidion</taxon>
    </lineage>
</organism>
<accession>A0A6A6YIJ9</accession>
<dbReference type="GeneID" id="54465282"/>
<name>A0A6A6YIJ9_9PEZI</name>
<reference evidence="1 3" key="1">
    <citation type="journal article" date="2020" name="Stud. Mycol.">
        <title>101 Dothideomycetes genomes: a test case for predicting lifestyles and emergence of pathogens.</title>
        <authorList>
            <person name="Haridas S."/>
            <person name="Albert R."/>
            <person name="Binder M."/>
            <person name="Bloem J."/>
            <person name="Labutti K."/>
            <person name="Salamov A."/>
            <person name="Andreopoulos B."/>
            <person name="Baker S."/>
            <person name="Barry K."/>
            <person name="Bills G."/>
            <person name="Bluhm B."/>
            <person name="Cannon C."/>
            <person name="Castanera R."/>
            <person name="Culley D."/>
            <person name="Daum C."/>
            <person name="Ezra D."/>
            <person name="Gonzalez J."/>
            <person name="Henrissat B."/>
            <person name="Kuo A."/>
            <person name="Liang C."/>
            <person name="Lipzen A."/>
            <person name="Lutzoni F."/>
            <person name="Magnuson J."/>
            <person name="Mondo S."/>
            <person name="Nolan M."/>
            <person name="Ohm R."/>
            <person name="Pangilinan J."/>
            <person name="Park H.-J."/>
            <person name="Ramirez L."/>
            <person name="Alfaro M."/>
            <person name="Sun H."/>
            <person name="Tritt A."/>
            <person name="Yoshinaga Y."/>
            <person name="Zwiers L.-H."/>
            <person name="Turgeon B."/>
            <person name="Goodwin S."/>
            <person name="Spatafora J."/>
            <person name="Crous P."/>
            <person name="Grigoriev I."/>
        </authorList>
    </citation>
    <scope>NUCLEOTIDE SEQUENCE</scope>
    <source>
        <strain evidence="1 3">CBS 304.34</strain>
    </source>
</reference>
<reference evidence="3" key="2">
    <citation type="submission" date="2020-04" db="EMBL/GenBank/DDBJ databases">
        <authorList>
            <consortium name="NCBI Genome Project"/>
        </authorList>
    </citation>
    <scope>NUCLEOTIDE SEQUENCE</scope>
    <source>
        <strain evidence="3">CBS 304.34</strain>
    </source>
</reference>
<reference evidence="3" key="3">
    <citation type="submission" date="2025-04" db="UniProtKB">
        <authorList>
            <consortium name="RefSeq"/>
        </authorList>
    </citation>
    <scope>IDENTIFICATION</scope>
    <source>
        <strain evidence="3">CBS 304.34</strain>
    </source>
</reference>
<evidence type="ECO:0000313" key="1">
    <source>
        <dbReference type="EMBL" id="KAF2808676.1"/>
    </source>
</evidence>
<protein>
    <submittedName>
        <fullName evidence="1 3">Uncharacterized protein</fullName>
    </submittedName>
</protein>
<dbReference type="AlphaFoldDB" id="A0A6A6YIJ9"/>
<dbReference type="Proteomes" id="UP000504636">
    <property type="component" value="Unplaced"/>
</dbReference>
<dbReference type="OrthoDB" id="4934446at2759"/>
<evidence type="ECO:0000313" key="3">
    <source>
        <dbReference type="RefSeq" id="XP_033575640.1"/>
    </source>
</evidence>
<keyword evidence="2" id="KW-1185">Reference proteome</keyword>
<dbReference type="RefSeq" id="XP_033575640.1">
    <property type="nucleotide sequence ID" value="XM_033724389.1"/>
</dbReference>